<evidence type="ECO:0000313" key="4">
    <source>
        <dbReference type="Proteomes" id="UP000008694"/>
    </source>
</evidence>
<evidence type="ECO:0000256" key="1">
    <source>
        <dbReference type="SAM" id="Phobius"/>
    </source>
</evidence>
<dbReference type="AlphaFoldDB" id="D7L0G2"/>
<sequence length="68" mass="7557">METDKRLSLAGKTKQLGGTRGIGAGTWIRVLVWLLIGSMIYLFYGRSHSLLNNAVYTTCTRKTTDHLA</sequence>
<organism evidence="4">
    <name type="scientific">Arabidopsis lyrata subsp. lyrata</name>
    <name type="common">Lyre-leaved rock-cress</name>
    <dbReference type="NCBI Taxonomy" id="81972"/>
    <lineage>
        <taxon>Eukaryota</taxon>
        <taxon>Viridiplantae</taxon>
        <taxon>Streptophyta</taxon>
        <taxon>Embryophyta</taxon>
        <taxon>Tracheophyta</taxon>
        <taxon>Spermatophyta</taxon>
        <taxon>Magnoliopsida</taxon>
        <taxon>eudicotyledons</taxon>
        <taxon>Gunneridae</taxon>
        <taxon>Pentapetalae</taxon>
        <taxon>rosids</taxon>
        <taxon>malvids</taxon>
        <taxon>Brassicales</taxon>
        <taxon>Brassicaceae</taxon>
        <taxon>Camelineae</taxon>
        <taxon>Arabidopsis</taxon>
    </lineage>
</organism>
<keyword evidence="4" id="KW-1185">Reference proteome</keyword>
<evidence type="ECO:0000259" key="2">
    <source>
        <dbReference type="Pfam" id="PF13906"/>
    </source>
</evidence>
<protein>
    <recommendedName>
        <fullName evidence="2">Cationic amino acid transporter C-terminal domain-containing protein</fullName>
    </recommendedName>
</protein>
<keyword evidence="1" id="KW-0812">Transmembrane</keyword>
<accession>D7L0G2</accession>
<dbReference type="Pfam" id="PF13906">
    <property type="entry name" value="AA_permease_C"/>
    <property type="match status" value="1"/>
</dbReference>
<keyword evidence="1" id="KW-1133">Transmembrane helix</keyword>
<dbReference type="STRING" id="81972.D7L0G2"/>
<evidence type="ECO:0000313" key="3">
    <source>
        <dbReference type="EMBL" id="EFH58546.1"/>
    </source>
</evidence>
<reference evidence="4" key="1">
    <citation type="journal article" date="2011" name="Nat. Genet.">
        <title>The Arabidopsis lyrata genome sequence and the basis of rapid genome size change.</title>
        <authorList>
            <person name="Hu T.T."/>
            <person name="Pattyn P."/>
            <person name="Bakker E.G."/>
            <person name="Cao J."/>
            <person name="Cheng J.-F."/>
            <person name="Clark R.M."/>
            <person name="Fahlgren N."/>
            <person name="Fawcett J.A."/>
            <person name="Grimwood J."/>
            <person name="Gundlach H."/>
            <person name="Haberer G."/>
            <person name="Hollister J.D."/>
            <person name="Ossowski S."/>
            <person name="Ottilar R.P."/>
            <person name="Salamov A.A."/>
            <person name="Schneeberger K."/>
            <person name="Spannagl M."/>
            <person name="Wang X."/>
            <person name="Yang L."/>
            <person name="Nasrallah M.E."/>
            <person name="Bergelson J."/>
            <person name="Carrington J.C."/>
            <person name="Gaut B.S."/>
            <person name="Schmutz J."/>
            <person name="Mayer K.F.X."/>
            <person name="Van de Peer Y."/>
            <person name="Grigoriev I.V."/>
            <person name="Nordborg M."/>
            <person name="Weigel D."/>
            <person name="Guo Y.-L."/>
        </authorList>
    </citation>
    <scope>NUCLEOTIDE SEQUENCE [LARGE SCALE GENOMIC DNA]</scope>
    <source>
        <strain evidence="4">cv. MN47</strain>
    </source>
</reference>
<dbReference type="EMBL" id="GL348715">
    <property type="protein sequence ID" value="EFH58546.1"/>
    <property type="molecule type" value="Genomic_DNA"/>
</dbReference>
<dbReference type="Proteomes" id="UP000008694">
    <property type="component" value="Unassembled WGS sequence"/>
</dbReference>
<feature type="domain" description="Cationic amino acid transporter C-terminal" evidence="2">
    <location>
        <begin position="22"/>
        <end position="49"/>
    </location>
</feature>
<gene>
    <name evidence="3" type="ORF">ARALYDRAFT_896333</name>
</gene>
<feature type="transmembrane region" description="Helical" evidence="1">
    <location>
        <begin position="21"/>
        <end position="44"/>
    </location>
</feature>
<keyword evidence="1" id="KW-0472">Membrane</keyword>
<dbReference type="Gramene" id="scaffold_300303.1">
    <property type="protein sequence ID" value="scaffold_300303.1"/>
    <property type="gene ID" value="scaffold_300303.1"/>
</dbReference>
<dbReference type="eggNOG" id="KOG1286">
    <property type="taxonomic scope" value="Eukaryota"/>
</dbReference>
<name>D7L0G2_ARALL</name>
<dbReference type="InterPro" id="IPR029485">
    <property type="entry name" value="CAT_C"/>
</dbReference>
<dbReference type="HOGENOM" id="CLU_2797398_0_0_1"/>
<proteinExistence type="predicted"/>